<feature type="domain" description="N-acetyltransferase" evidence="3">
    <location>
        <begin position="12"/>
        <end position="170"/>
    </location>
</feature>
<dbReference type="InterPro" id="IPR016181">
    <property type="entry name" value="Acyl_CoA_acyltransferase"/>
</dbReference>
<dbReference type="InterPro" id="IPR000182">
    <property type="entry name" value="GNAT_dom"/>
</dbReference>
<dbReference type="STRING" id="446465.Bfae_06700"/>
<keyword evidence="1 4" id="KW-0808">Transferase</keyword>
<dbReference type="eggNOG" id="COG0456">
    <property type="taxonomic scope" value="Bacteria"/>
</dbReference>
<accession>C7MIA7</accession>
<dbReference type="PATRIC" id="fig|446465.5.peg.662"/>
<dbReference type="Gene3D" id="3.40.630.30">
    <property type="match status" value="1"/>
</dbReference>
<dbReference type="CDD" id="cd04301">
    <property type="entry name" value="NAT_SF"/>
    <property type="match status" value="1"/>
</dbReference>
<dbReference type="PROSITE" id="PS51186">
    <property type="entry name" value="GNAT"/>
    <property type="match status" value="1"/>
</dbReference>
<evidence type="ECO:0000259" key="3">
    <source>
        <dbReference type="PROSITE" id="PS51186"/>
    </source>
</evidence>
<evidence type="ECO:0000256" key="2">
    <source>
        <dbReference type="ARBA" id="ARBA00023315"/>
    </source>
</evidence>
<dbReference type="Pfam" id="PF00583">
    <property type="entry name" value="Acetyltransf_1"/>
    <property type="match status" value="1"/>
</dbReference>
<keyword evidence="2" id="KW-0012">Acyltransferase</keyword>
<evidence type="ECO:0000256" key="1">
    <source>
        <dbReference type="ARBA" id="ARBA00022679"/>
    </source>
</evidence>
<sequence>MPGLICESGAVIRVQRATPDHWRLWRELRLRALEESPEAFASTLAGTLARDAAEGESYWQGFFTAAGLVLVARCGDEPAGMARLVDPGDEQPLELFSLWVAPEARGRGVGETLIAECLGWAAAHRPRAAMRLAVVETNAPARRLYERCGFGVIGRNPDDDAELLMERGPDR</sequence>
<gene>
    <name evidence="4" type="ordered locus">Bfae_06700</name>
</gene>
<dbReference type="PANTHER" id="PTHR43877">
    <property type="entry name" value="AMINOALKYLPHOSPHONATE N-ACETYLTRANSFERASE-RELATED-RELATED"/>
    <property type="match status" value="1"/>
</dbReference>
<dbReference type="EMBL" id="CP001643">
    <property type="protein sequence ID" value="ACU84533.1"/>
    <property type="molecule type" value="Genomic_DNA"/>
</dbReference>
<evidence type="ECO:0000313" key="5">
    <source>
        <dbReference type="Proteomes" id="UP000001919"/>
    </source>
</evidence>
<evidence type="ECO:0000313" key="4">
    <source>
        <dbReference type="EMBL" id="ACU84533.1"/>
    </source>
</evidence>
<dbReference type="OrthoDB" id="3190820at2"/>
<protein>
    <submittedName>
        <fullName evidence="4">Acetyltransferase</fullName>
    </submittedName>
</protein>
<organism evidence="4 5">
    <name type="scientific">Brachybacterium faecium (strain ATCC 43885 / DSM 4810 / JCM 11609 / LMG 19847 / NBRC 14762 / NCIMB 9860 / 6-10)</name>
    <dbReference type="NCBI Taxonomy" id="446465"/>
    <lineage>
        <taxon>Bacteria</taxon>
        <taxon>Bacillati</taxon>
        <taxon>Actinomycetota</taxon>
        <taxon>Actinomycetes</taxon>
        <taxon>Micrococcales</taxon>
        <taxon>Dermabacteraceae</taxon>
        <taxon>Brachybacterium</taxon>
    </lineage>
</organism>
<dbReference type="PANTHER" id="PTHR43877:SF2">
    <property type="entry name" value="AMINOALKYLPHOSPHONATE N-ACETYLTRANSFERASE-RELATED"/>
    <property type="match status" value="1"/>
</dbReference>
<reference evidence="4 5" key="1">
    <citation type="journal article" date="2009" name="Stand. Genomic Sci.">
        <title>Complete genome sequence of Brachybacterium faecium type strain (Schefferle 6-10).</title>
        <authorList>
            <person name="Lapidus A."/>
            <person name="Pukall R."/>
            <person name="Labuttii K."/>
            <person name="Copeland A."/>
            <person name="Del Rio T.G."/>
            <person name="Nolan M."/>
            <person name="Chen F."/>
            <person name="Lucas S."/>
            <person name="Tice H."/>
            <person name="Cheng J.F."/>
            <person name="Bruce D."/>
            <person name="Goodwin L."/>
            <person name="Pitluck S."/>
            <person name="Rohde M."/>
            <person name="Goker M."/>
            <person name="Pati A."/>
            <person name="Ivanova N."/>
            <person name="Mavrommatis K."/>
            <person name="Chen A."/>
            <person name="Palaniappan K."/>
            <person name="D'haeseleer P."/>
            <person name="Chain P."/>
            <person name="Bristow J."/>
            <person name="Eisen J.A."/>
            <person name="Markowitz V."/>
            <person name="Hugenholtz P."/>
            <person name="Kyrpides N.C."/>
            <person name="Klenk H.P."/>
        </authorList>
    </citation>
    <scope>NUCLEOTIDE SEQUENCE [LARGE SCALE GENOMIC DNA]</scope>
    <source>
        <strain evidence="5">ATCC 43885 / DSM 4810 / JCM 11609 / LMG 19847 / NBRC 14762 / NCIMB 9860 / 6-10</strain>
    </source>
</reference>
<dbReference type="HOGENOM" id="CLU_013985_19_3_11"/>
<proteinExistence type="predicted"/>
<dbReference type="KEGG" id="bfa:Bfae_06700"/>
<keyword evidence="5" id="KW-1185">Reference proteome</keyword>
<dbReference type="SUPFAM" id="SSF55729">
    <property type="entry name" value="Acyl-CoA N-acyltransferases (Nat)"/>
    <property type="match status" value="1"/>
</dbReference>
<name>C7MIA7_BRAFD</name>
<dbReference type="AlphaFoldDB" id="C7MIA7"/>
<dbReference type="Proteomes" id="UP000001919">
    <property type="component" value="Chromosome"/>
</dbReference>
<dbReference type="InterPro" id="IPR050832">
    <property type="entry name" value="Bact_Acetyltransf"/>
</dbReference>
<dbReference type="GO" id="GO:0016747">
    <property type="term" value="F:acyltransferase activity, transferring groups other than amino-acyl groups"/>
    <property type="evidence" value="ECO:0007669"/>
    <property type="project" value="InterPro"/>
</dbReference>